<protein>
    <submittedName>
        <fullName evidence="1">Uncharacterized protein</fullName>
    </submittedName>
</protein>
<evidence type="ECO:0000313" key="1">
    <source>
        <dbReference type="EMBL" id="CEM14251.1"/>
    </source>
</evidence>
<accession>A0A0G4FKB4</accession>
<gene>
    <name evidence="1" type="ORF">Vbra_21339</name>
</gene>
<dbReference type="PhylomeDB" id="A0A0G4FKB4"/>
<dbReference type="Gene3D" id="3.40.50.1000">
    <property type="entry name" value="HAD superfamily/HAD-like"/>
    <property type="match status" value="1"/>
</dbReference>
<reference evidence="1 2" key="1">
    <citation type="submission" date="2014-11" db="EMBL/GenBank/DDBJ databases">
        <authorList>
            <person name="Zhu J."/>
            <person name="Qi W."/>
            <person name="Song R."/>
        </authorList>
    </citation>
    <scope>NUCLEOTIDE SEQUENCE [LARGE SCALE GENOMIC DNA]</scope>
</reference>
<proteinExistence type="predicted"/>
<dbReference type="InterPro" id="IPR023214">
    <property type="entry name" value="HAD_sf"/>
</dbReference>
<dbReference type="AlphaFoldDB" id="A0A0G4FKB4"/>
<keyword evidence="2" id="KW-1185">Reference proteome</keyword>
<dbReference type="SUPFAM" id="SSF56784">
    <property type="entry name" value="HAD-like"/>
    <property type="match status" value="1"/>
</dbReference>
<dbReference type="InParanoid" id="A0A0G4FKB4"/>
<dbReference type="Proteomes" id="UP000041254">
    <property type="component" value="Unassembled WGS sequence"/>
</dbReference>
<name>A0A0G4FKB4_VITBC</name>
<sequence>MHVPPQWLLRVLCTTRDGTAVDSVTSIIRCWVRAVKEGKKTACDNKRRRQAADGSGDCDDDMTLIRRWTRGVDPFDGSRNFLDALRRRGVRLAVATGKSRRGLNVQLDSTGFRPLFAASRPANTQGVNMSSSALREVEAIGCLSGWLGQVIPPGVCAFIGKSFLRECVPLEFGWTAALLGHHSIPGAVTKCVGIPSPQMHCR</sequence>
<dbReference type="EMBL" id="CDMY01000456">
    <property type="protein sequence ID" value="CEM14251.1"/>
    <property type="molecule type" value="Genomic_DNA"/>
</dbReference>
<dbReference type="InterPro" id="IPR036412">
    <property type="entry name" value="HAD-like_sf"/>
</dbReference>
<dbReference type="VEuPathDB" id="CryptoDB:Vbra_21339"/>
<evidence type="ECO:0000313" key="2">
    <source>
        <dbReference type="Proteomes" id="UP000041254"/>
    </source>
</evidence>
<organism evidence="1 2">
    <name type="scientific">Vitrella brassicaformis (strain CCMP3155)</name>
    <dbReference type="NCBI Taxonomy" id="1169540"/>
    <lineage>
        <taxon>Eukaryota</taxon>
        <taxon>Sar</taxon>
        <taxon>Alveolata</taxon>
        <taxon>Colpodellida</taxon>
        <taxon>Vitrellaceae</taxon>
        <taxon>Vitrella</taxon>
    </lineage>
</organism>